<dbReference type="GO" id="GO:0004672">
    <property type="term" value="F:protein kinase activity"/>
    <property type="evidence" value="ECO:0007669"/>
    <property type="project" value="TreeGrafter"/>
</dbReference>
<dbReference type="InterPro" id="IPR015661">
    <property type="entry name" value="Bub1/Mad3"/>
</dbReference>
<feature type="domain" description="BUB1 N-terminal" evidence="2">
    <location>
        <begin position="69"/>
        <end position="234"/>
    </location>
</feature>
<organism evidence="3 4">
    <name type="scientific">Thelephora terrestris</name>
    <dbReference type="NCBI Taxonomy" id="56493"/>
    <lineage>
        <taxon>Eukaryota</taxon>
        <taxon>Fungi</taxon>
        <taxon>Dikarya</taxon>
        <taxon>Basidiomycota</taxon>
        <taxon>Agaricomycotina</taxon>
        <taxon>Agaricomycetes</taxon>
        <taxon>Thelephorales</taxon>
        <taxon>Thelephoraceae</taxon>
        <taxon>Thelephora</taxon>
    </lineage>
</organism>
<reference evidence="3" key="1">
    <citation type="journal article" date="2020" name="Nat. Commun.">
        <title>Large-scale genome sequencing of mycorrhizal fungi provides insights into the early evolution of symbiotic traits.</title>
        <authorList>
            <person name="Miyauchi S."/>
            <person name="Kiss E."/>
            <person name="Kuo A."/>
            <person name="Drula E."/>
            <person name="Kohler A."/>
            <person name="Sanchez-Garcia M."/>
            <person name="Morin E."/>
            <person name="Andreopoulos B."/>
            <person name="Barry K.W."/>
            <person name="Bonito G."/>
            <person name="Buee M."/>
            <person name="Carver A."/>
            <person name="Chen C."/>
            <person name="Cichocki N."/>
            <person name="Clum A."/>
            <person name="Culley D."/>
            <person name="Crous P.W."/>
            <person name="Fauchery L."/>
            <person name="Girlanda M."/>
            <person name="Hayes R.D."/>
            <person name="Keri Z."/>
            <person name="LaButti K."/>
            <person name="Lipzen A."/>
            <person name="Lombard V."/>
            <person name="Magnuson J."/>
            <person name="Maillard F."/>
            <person name="Murat C."/>
            <person name="Nolan M."/>
            <person name="Ohm R.A."/>
            <person name="Pangilinan J."/>
            <person name="Pereira M.F."/>
            <person name="Perotto S."/>
            <person name="Peter M."/>
            <person name="Pfister S."/>
            <person name="Riley R."/>
            <person name="Sitrit Y."/>
            <person name="Stielow J.B."/>
            <person name="Szollosi G."/>
            <person name="Zifcakova L."/>
            <person name="Stursova M."/>
            <person name="Spatafora J.W."/>
            <person name="Tedersoo L."/>
            <person name="Vaario L.M."/>
            <person name="Yamada A."/>
            <person name="Yan M."/>
            <person name="Wang P."/>
            <person name="Xu J."/>
            <person name="Bruns T."/>
            <person name="Baldrian P."/>
            <person name="Vilgalys R."/>
            <person name="Dunand C."/>
            <person name="Henrissat B."/>
            <person name="Grigoriev I.V."/>
            <person name="Hibbett D."/>
            <person name="Nagy L.G."/>
            <person name="Martin F.M."/>
        </authorList>
    </citation>
    <scope>NUCLEOTIDE SEQUENCE</scope>
    <source>
        <strain evidence="3">UH-Tt-Lm1</strain>
    </source>
</reference>
<dbReference type="PANTHER" id="PTHR14030:SF4">
    <property type="entry name" value="BUB1 KINASE, ISOFORM A-RELATED"/>
    <property type="match status" value="1"/>
</dbReference>
<proteinExistence type="predicted"/>
<dbReference type="GO" id="GO:0032991">
    <property type="term" value="C:protein-containing complex"/>
    <property type="evidence" value="ECO:0007669"/>
    <property type="project" value="UniProtKB-ARBA"/>
</dbReference>
<dbReference type="GO" id="GO:0051754">
    <property type="term" value="P:meiotic sister chromatid cohesion, centromeric"/>
    <property type="evidence" value="ECO:0007669"/>
    <property type="project" value="TreeGrafter"/>
</dbReference>
<dbReference type="InterPro" id="IPR013212">
    <property type="entry name" value="Mad3/Bub1_I"/>
</dbReference>
<dbReference type="GO" id="GO:0005634">
    <property type="term" value="C:nucleus"/>
    <property type="evidence" value="ECO:0007669"/>
    <property type="project" value="TreeGrafter"/>
</dbReference>
<gene>
    <name evidence="3" type="ORF">BJ322DRAFT_1018911</name>
</gene>
<evidence type="ECO:0000256" key="1">
    <source>
        <dbReference type="SAM" id="MobiDB-lite"/>
    </source>
</evidence>
<dbReference type="FunFam" id="1.25.40.430:FF:000003">
    <property type="entry name" value="Checkpoint serine/threonine-protein kinase BUB1"/>
    <property type="match status" value="1"/>
</dbReference>
<dbReference type="AlphaFoldDB" id="A0A9P6HJ28"/>
<accession>A0A9P6HJ28</accession>
<evidence type="ECO:0000313" key="4">
    <source>
        <dbReference type="Proteomes" id="UP000736335"/>
    </source>
</evidence>
<dbReference type="Gene3D" id="1.25.40.430">
    <property type="match status" value="1"/>
</dbReference>
<sequence>MSKFDAAGNEVDVFSDAPAIVDCDVLEAAKENIQPLASGRRVTALSAILKTPHAQREAKLAEARKRHRMNVQIALDDEDDDPLEAYCRFVYWTLENYPQGPSADSCLLELLEEATRVLKDDRDGIWRSELKYLKLWVLYASYVEKPSMIFKFLLANEIGTGHALVYEEYAGVLERMGKTSEADEIFLLGINRQSEPLERLKAKHTEFQKRLMISLAAPPPEETSTPAVTKRPALAPSKSSHKYKAGSISGGLPVTSSAPIQSRPNARPQVFVDPDGSEGRAVHVEEAIAFPDIGTRKARVKENVREVSKMAGTTLKQAGKSKRIASSGAAPKFVPFRDPEVDGNANGNGSMPPPPVPANPSRRSQDGAVPPTPSRRAAFVPFKDSDGEVQDQSPSRKGGFTPFRDAGPEAQQTPSRRAAFVPFQDGDGEVPVPSTPKFTPYRDEVMSVNLRISTAHLTLFYQAPLTPSSSRGPSLQDSVMKPKWTADCGVPMSSEAEVLRKDPFKNYDDAIKPDD</sequence>
<reference evidence="3" key="2">
    <citation type="submission" date="2020-11" db="EMBL/GenBank/DDBJ databases">
        <authorList>
            <consortium name="DOE Joint Genome Institute"/>
            <person name="Kuo A."/>
            <person name="Miyauchi S."/>
            <person name="Kiss E."/>
            <person name="Drula E."/>
            <person name="Kohler A."/>
            <person name="Sanchez-Garcia M."/>
            <person name="Andreopoulos B."/>
            <person name="Barry K.W."/>
            <person name="Bonito G."/>
            <person name="Buee M."/>
            <person name="Carver A."/>
            <person name="Chen C."/>
            <person name="Cichocki N."/>
            <person name="Clum A."/>
            <person name="Culley D."/>
            <person name="Crous P.W."/>
            <person name="Fauchery L."/>
            <person name="Girlanda M."/>
            <person name="Hayes R."/>
            <person name="Keri Z."/>
            <person name="Labutti K."/>
            <person name="Lipzen A."/>
            <person name="Lombard V."/>
            <person name="Magnuson J."/>
            <person name="Maillard F."/>
            <person name="Morin E."/>
            <person name="Murat C."/>
            <person name="Nolan M."/>
            <person name="Ohm R."/>
            <person name="Pangilinan J."/>
            <person name="Pereira M."/>
            <person name="Perotto S."/>
            <person name="Peter M."/>
            <person name="Riley R."/>
            <person name="Sitrit Y."/>
            <person name="Stielow B."/>
            <person name="Szollosi G."/>
            <person name="Zifcakova L."/>
            <person name="Stursova M."/>
            <person name="Spatafora J.W."/>
            <person name="Tedersoo L."/>
            <person name="Vaario L.-M."/>
            <person name="Yamada A."/>
            <person name="Yan M."/>
            <person name="Wang P."/>
            <person name="Xu J."/>
            <person name="Bruns T."/>
            <person name="Baldrian P."/>
            <person name="Vilgalys R."/>
            <person name="Henrissat B."/>
            <person name="Grigoriev I.V."/>
            <person name="Hibbett D."/>
            <person name="Nagy L.G."/>
            <person name="Martin F.M."/>
        </authorList>
    </citation>
    <scope>NUCLEOTIDE SEQUENCE</scope>
    <source>
        <strain evidence="3">UH-Tt-Lm1</strain>
    </source>
</reference>
<dbReference type="GO" id="GO:0007094">
    <property type="term" value="P:mitotic spindle assembly checkpoint signaling"/>
    <property type="evidence" value="ECO:0007669"/>
    <property type="project" value="InterPro"/>
</dbReference>
<dbReference type="PROSITE" id="PS51489">
    <property type="entry name" value="BUB1_N"/>
    <property type="match status" value="1"/>
</dbReference>
<feature type="region of interest" description="Disordered" evidence="1">
    <location>
        <begin position="218"/>
        <end position="268"/>
    </location>
</feature>
<comment type="caution">
    <text evidence="3">The sequence shown here is derived from an EMBL/GenBank/DDBJ whole genome shotgun (WGS) entry which is preliminary data.</text>
</comment>
<protein>
    <submittedName>
        <fullName evidence="3">Mad3/BUB1 homology region 1-domain-containing protein</fullName>
    </submittedName>
</protein>
<keyword evidence="4" id="KW-1185">Reference proteome</keyword>
<dbReference type="EMBL" id="WIUZ02000004">
    <property type="protein sequence ID" value="KAF9788312.1"/>
    <property type="molecule type" value="Genomic_DNA"/>
</dbReference>
<feature type="compositionally biased region" description="Polar residues" evidence="1">
    <location>
        <begin position="254"/>
        <end position="264"/>
    </location>
</feature>
<name>A0A9P6HJ28_9AGAM</name>
<dbReference type="Pfam" id="PF08311">
    <property type="entry name" value="Mad3_BUB1_I"/>
    <property type="match status" value="1"/>
</dbReference>
<feature type="region of interest" description="Disordered" evidence="1">
    <location>
        <begin position="311"/>
        <end position="415"/>
    </location>
</feature>
<dbReference type="Proteomes" id="UP000736335">
    <property type="component" value="Unassembled WGS sequence"/>
</dbReference>
<evidence type="ECO:0000313" key="3">
    <source>
        <dbReference type="EMBL" id="KAF9788312.1"/>
    </source>
</evidence>
<dbReference type="SMART" id="SM00777">
    <property type="entry name" value="Mad3_BUB1_I"/>
    <property type="match status" value="1"/>
</dbReference>
<evidence type="ECO:0000259" key="2">
    <source>
        <dbReference type="PROSITE" id="PS51489"/>
    </source>
</evidence>
<dbReference type="OrthoDB" id="248495at2759"/>
<dbReference type="PANTHER" id="PTHR14030">
    <property type="entry name" value="MITOTIC CHECKPOINT SERINE/THREONINE-PROTEIN KINASE BUB1"/>
    <property type="match status" value="1"/>
</dbReference>